<protein>
    <submittedName>
        <fullName evidence="3">PAS domain S-box protein</fullName>
    </submittedName>
</protein>
<dbReference type="SUPFAM" id="SSF81606">
    <property type="entry name" value="PP2C-like"/>
    <property type="match status" value="1"/>
</dbReference>
<name>S3V185_9LEPT</name>
<dbReference type="InterPro" id="IPR035965">
    <property type="entry name" value="PAS-like_dom_sf"/>
</dbReference>
<dbReference type="STRING" id="1193011.LEP1GSC058_2068"/>
<dbReference type="PANTHER" id="PTHR43156">
    <property type="entry name" value="STAGE II SPORULATION PROTEIN E-RELATED"/>
    <property type="match status" value="1"/>
</dbReference>
<dbReference type="Gene3D" id="3.30.450.20">
    <property type="entry name" value="PAS domain"/>
    <property type="match status" value="2"/>
</dbReference>
<dbReference type="CDD" id="cd00130">
    <property type="entry name" value="PAS"/>
    <property type="match status" value="2"/>
</dbReference>
<dbReference type="InterPro" id="IPR052016">
    <property type="entry name" value="Bact_Sigma-Reg"/>
</dbReference>
<dbReference type="OrthoDB" id="341834at2"/>
<dbReference type="SMART" id="SM00091">
    <property type="entry name" value="PAS"/>
    <property type="match status" value="2"/>
</dbReference>
<dbReference type="EMBL" id="AKWZ02000003">
    <property type="protein sequence ID" value="EPG75208.1"/>
    <property type="molecule type" value="Genomic_DNA"/>
</dbReference>
<dbReference type="InterPro" id="IPR001932">
    <property type="entry name" value="PPM-type_phosphatase-like_dom"/>
</dbReference>
<dbReference type="SMART" id="SM00331">
    <property type="entry name" value="PP2C_SIG"/>
    <property type="match status" value="1"/>
</dbReference>
<evidence type="ECO:0000313" key="4">
    <source>
        <dbReference type="Proteomes" id="UP000014540"/>
    </source>
</evidence>
<sequence>MSSEPSKDPTTAKAAFRSASRKDVIRILERITDAFLSLDQELRIIYANFEAERLLDVIRENLVGKRIAEILPQFSDTLLFPTIIDCKRSGLPKDLELLDATDGTWYEVRIFPSIEDLAVYFRDVTSRKSGEVKLRESEERLSELVRTSLEPILSLNAAMEIVLMNPAAEELFSYSSWEVMNRHIKFLLPERHKKWGGPVLKRLAEIPEKGVFGPFRGRRKDGSEPLLEAAISRMKTSSGEGFTIIVRNITERIRTGRKLRSTVEELRQVDRERNHLLHNLEAQVRARSKELSRFYTAMKEELNLAKRVQNSLLPPIDASIVGASTFVTYLPVMDVGGDWYDVFEVRPGVLRILLADATGHGVQAALVTMTIKGVYEPIKYTANSPKELLAGINFDYCRNFKSLQMYFSCFILDIDTQKNEFKFASAGHPALFWKSKDKIELLERTGSLVGLNTDMVFTEEDRTYQPGDSILMITDGIFEEFDSHQNPFGEERIELIYKTSGLEGKSLHDRLIKDMKAHLGNKDPQDDITLISITLS</sequence>
<feature type="domain" description="PAS" evidence="2">
    <location>
        <begin position="20"/>
        <end position="71"/>
    </location>
</feature>
<dbReference type="SUPFAM" id="SSF55785">
    <property type="entry name" value="PYP-like sensor domain (PAS domain)"/>
    <property type="match status" value="2"/>
</dbReference>
<dbReference type="InterPro" id="IPR036457">
    <property type="entry name" value="PPM-type-like_dom_sf"/>
</dbReference>
<dbReference type="RefSeq" id="WP_016548302.1">
    <property type="nucleotide sequence ID" value="NZ_AKWZ02000003.1"/>
</dbReference>
<proteinExistence type="predicted"/>
<dbReference type="Proteomes" id="UP000014540">
    <property type="component" value="Unassembled WGS sequence"/>
</dbReference>
<reference evidence="3" key="1">
    <citation type="submission" date="2013-04" db="EMBL/GenBank/DDBJ databases">
        <authorList>
            <person name="Harkins D.M."/>
            <person name="Durkin A.S."/>
            <person name="Selengut J.D."/>
            <person name="Sanka R."/>
            <person name="DePew J."/>
            <person name="Purushe J."/>
            <person name="Ahmed A."/>
            <person name="van der Linden H."/>
            <person name="Goris M.G.A."/>
            <person name="Hartskeerl R.A."/>
            <person name="Vinetz J.M."/>
            <person name="Sutton G.G."/>
            <person name="Nelson W.C."/>
            <person name="Fouts D.E."/>
        </authorList>
    </citation>
    <scope>NUCLEOTIDE SEQUENCE [LARGE SCALE GENOMIC DNA]</scope>
    <source>
        <strain evidence="3">BUT 6</strain>
    </source>
</reference>
<evidence type="ECO:0000256" key="1">
    <source>
        <dbReference type="ARBA" id="ARBA00022801"/>
    </source>
</evidence>
<dbReference type="Pfam" id="PF13426">
    <property type="entry name" value="PAS_9"/>
    <property type="match status" value="1"/>
</dbReference>
<organism evidence="3 4">
    <name type="scientific">Leptospira fainei serovar Hurstbridge str. BUT 6</name>
    <dbReference type="NCBI Taxonomy" id="1193011"/>
    <lineage>
        <taxon>Bacteria</taxon>
        <taxon>Pseudomonadati</taxon>
        <taxon>Spirochaetota</taxon>
        <taxon>Spirochaetia</taxon>
        <taxon>Leptospirales</taxon>
        <taxon>Leptospiraceae</taxon>
        <taxon>Leptospira</taxon>
    </lineage>
</organism>
<evidence type="ECO:0000313" key="3">
    <source>
        <dbReference type="EMBL" id="EPG75208.1"/>
    </source>
</evidence>
<accession>S3V185</accession>
<keyword evidence="1" id="KW-0378">Hydrolase</keyword>
<dbReference type="InterPro" id="IPR013656">
    <property type="entry name" value="PAS_4"/>
</dbReference>
<dbReference type="InterPro" id="IPR000014">
    <property type="entry name" value="PAS"/>
</dbReference>
<dbReference type="NCBIfam" id="TIGR00229">
    <property type="entry name" value="sensory_box"/>
    <property type="match status" value="1"/>
</dbReference>
<gene>
    <name evidence="3" type="ORF">LEP1GSC058_2068</name>
</gene>
<dbReference type="AlphaFoldDB" id="S3V185"/>
<evidence type="ECO:0000259" key="2">
    <source>
        <dbReference type="PROSITE" id="PS50112"/>
    </source>
</evidence>
<feature type="domain" description="PAS" evidence="2">
    <location>
        <begin position="137"/>
        <end position="190"/>
    </location>
</feature>
<dbReference type="PROSITE" id="PS50112">
    <property type="entry name" value="PAS"/>
    <property type="match status" value="2"/>
</dbReference>
<dbReference type="Pfam" id="PF07228">
    <property type="entry name" value="SpoIIE"/>
    <property type="match status" value="1"/>
</dbReference>
<dbReference type="Gene3D" id="3.60.40.10">
    <property type="entry name" value="PPM-type phosphatase domain"/>
    <property type="match status" value="1"/>
</dbReference>
<comment type="caution">
    <text evidence="3">The sequence shown here is derived from an EMBL/GenBank/DDBJ whole genome shotgun (WGS) entry which is preliminary data.</text>
</comment>
<dbReference type="GO" id="GO:0016791">
    <property type="term" value="F:phosphatase activity"/>
    <property type="evidence" value="ECO:0007669"/>
    <property type="project" value="TreeGrafter"/>
</dbReference>
<keyword evidence="4" id="KW-1185">Reference proteome</keyword>
<dbReference type="PANTHER" id="PTHR43156:SF2">
    <property type="entry name" value="STAGE II SPORULATION PROTEIN E"/>
    <property type="match status" value="1"/>
</dbReference>
<dbReference type="Pfam" id="PF08448">
    <property type="entry name" value="PAS_4"/>
    <property type="match status" value="1"/>
</dbReference>